<comment type="subcellular location">
    <subcellularLocation>
        <location evidence="1">Membrane</location>
        <topology evidence="1">Multi-pass membrane protein</topology>
    </subcellularLocation>
</comment>
<organism evidence="7 8">
    <name type="scientific">Paraburkholderia podalyriae</name>
    <dbReference type="NCBI Taxonomy" id="1938811"/>
    <lineage>
        <taxon>Bacteria</taxon>
        <taxon>Pseudomonadati</taxon>
        <taxon>Pseudomonadota</taxon>
        <taxon>Betaproteobacteria</taxon>
        <taxon>Burkholderiales</taxon>
        <taxon>Burkholderiaceae</taxon>
        <taxon>Paraburkholderia</taxon>
    </lineage>
</organism>
<dbReference type="PANTHER" id="PTHR43385">
    <property type="entry name" value="RIBOFLAVIN TRANSPORTER RIBJ"/>
    <property type="match status" value="1"/>
</dbReference>
<comment type="caution">
    <text evidence="7">The sequence shown here is derived from an EMBL/GenBank/DDBJ whole genome shotgun (WGS) entry which is preliminary data.</text>
</comment>
<dbReference type="EMBL" id="VZQQ01000054">
    <property type="protein sequence ID" value="MBC8751402.1"/>
    <property type="molecule type" value="Genomic_DNA"/>
</dbReference>
<feature type="transmembrane region" description="Helical" evidence="6">
    <location>
        <begin position="24"/>
        <end position="44"/>
    </location>
</feature>
<feature type="transmembrane region" description="Helical" evidence="6">
    <location>
        <begin position="234"/>
        <end position="255"/>
    </location>
</feature>
<keyword evidence="4 6" id="KW-1133">Transmembrane helix</keyword>
<dbReference type="Pfam" id="PF07690">
    <property type="entry name" value="MFS_1"/>
    <property type="match status" value="1"/>
</dbReference>
<feature type="transmembrane region" description="Helical" evidence="6">
    <location>
        <begin position="362"/>
        <end position="381"/>
    </location>
</feature>
<feature type="transmembrane region" description="Helical" evidence="6">
    <location>
        <begin position="267"/>
        <end position="287"/>
    </location>
</feature>
<sequence length="432" mass="46289">MSTTSRPSESASANSTPADSQDRLVTWALALAQLVSWGSVYYSFSLLVVPMEQTMGWSRTATNAALSVGLLVSGFAAYPIGRWIDHGLGRRVMAVGSIITSAMLLLWADAQSLTVLFVVWVGLGISMAATFYDPVFAVVTHRYPGSFRTKITLITLVAGFASTVFIPLTQLLVGSVGWRTSLIVLAAFNLAICLPIHVVAIRSSRSDVGSRPNSDDVRLANDAATRRALRTPTFWALAVCFTAYYATFAALTFHLVPLMVERGVSNAVLVTTMALIGPAQVAARAVWFTFGRTVHVSTVGIIVVTLFPLSAIVLISAGHSAGLLWLFALCYGAANGLMTILRGTIVQDLMWTEGYGAVSGMLSFPSNIAKGIAPIAAANIWSLTHGYVAVEWTVFLVSILSAIAFFVAVRVSRHSMRVASHRPKSSNDVQRP</sequence>
<protein>
    <submittedName>
        <fullName evidence="7">MFS transporter</fullName>
    </submittedName>
</protein>
<evidence type="ECO:0000313" key="7">
    <source>
        <dbReference type="EMBL" id="MBC8751402.1"/>
    </source>
</evidence>
<keyword evidence="5 6" id="KW-0472">Membrane</keyword>
<evidence type="ECO:0000256" key="5">
    <source>
        <dbReference type="ARBA" id="ARBA00023136"/>
    </source>
</evidence>
<proteinExistence type="predicted"/>
<name>A0ABR7PYU2_9BURK</name>
<dbReference type="Gene3D" id="1.20.1250.20">
    <property type="entry name" value="MFS general substrate transporter like domains"/>
    <property type="match status" value="1"/>
</dbReference>
<feature type="transmembrane region" description="Helical" evidence="6">
    <location>
        <begin position="114"/>
        <end position="139"/>
    </location>
</feature>
<feature type="transmembrane region" description="Helical" evidence="6">
    <location>
        <begin position="323"/>
        <end position="341"/>
    </location>
</feature>
<feature type="transmembrane region" description="Helical" evidence="6">
    <location>
        <begin position="64"/>
        <end position="80"/>
    </location>
</feature>
<evidence type="ECO:0000256" key="3">
    <source>
        <dbReference type="ARBA" id="ARBA00022692"/>
    </source>
</evidence>
<keyword evidence="3 6" id="KW-0812">Transmembrane</keyword>
<dbReference type="InterPro" id="IPR036259">
    <property type="entry name" value="MFS_trans_sf"/>
</dbReference>
<gene>
    <name evidence="7" type="ORF">F6X42_34155</name>
</gene>
<feature type="transmembrane region" description="Helical" evidence="6">
    <location>
        <begin position="178"/>
        <end position="201"/>
    </location>
</feature>
<keyword evidence="8" id="KW-1185">Reference proteome</keyword>
<feature type="transmembrane region" description="Helical" evidence="6">
    <location>
        <begin position="151"/>
        <end position="172"/>
    </location>
</feature>
<dbReference type="SUPFAM" id="SSF103473">
    <property type="entry name" value="MFS general substrate transporter"/>
    <property type="match status" value="1"/>
</dbReference>
<evidence type="ECO:0000256" key="1">
    <source>
        <dbReference type="ARBA" id="ARBA00004141"/>
    </source>
</evidence>
<accession>A0ABR7PYU2</accession>
<dbReference type="InterPro" id="IPR052983">
    <property type="entry name" value="MFS_Riboflavin_Transporter"/>
</dbReference>
<dbReference type="InterPro" id="IPR011701">
    <property type="entry name" value="MFS"/>
</dbReference>
<keyword evidence="2" id="KW-0813">Transport</keyword>
<dbReference type="PANTHER" id="PTHR43385:SF1">
    <property type="entry name" value="RIBOFLAVIN TRANSPORTER RIBJ"/>
    <property type="match status" value="1"/>
</dbReference>
<feature type="transmembrane region" description="Helical" evidence="6">
    <location>
        <begin position="299"/>
        <end position="317"/>
    </location>
</feature>
<reference evidence="7 8" key="1">
    <citation type="submission" date="2019-09" db="EMBL/GenBank/DDBJ databases">
        <title>Paraburkholderia podalyriae sp. nov., A South African Podalyria-associated rhizobium.</title>
        <authorList>
            <person name="Mavima L."/>
            <person name="Beukes C.W."/>
            <person name="Palmer M."/>
            <person name="De Meyer S.E."/>
            <person name="James E.K."/>
            <person name="Maluk M."/>
            <person name="Avontuur J.R."/>
            <person name="Chan W.Y."/>
            <person name="Venter S.N."/>
            <person name="Steenkamp E.T."/>
        </authorList>
    </citation>
    <scope>NUCLEOTIDE SEQUENCE [LARGE SCALE GENOMIC DNA]</scope>
    <source>
        <strain evidence="7 8">WC7.3b</strain>
    </source>
</reference>
<dbReference type="Proteomes" id="UP000736373">
    <property type="component" value="Unassembled WGS sequence"/>
</dbReference>
<evidence type="ECO:0000256" key="2">
    <source>
        <dbReference type="ARBA" id="ARBA00022448"/>
    </source>
</evidence>
<feature type="transmembrane region" description="Helical" evidence="6">
    <location>
        <begin position="92"/>
        <end position="108"/>
    </location>
</feature>
<evidence type="ECO:0000256" key="6">
    <source>
        <dbReference type="SAM" id="Phobius"/>
    </source>
</evidence>
<dbReference type="RefSeq" id="WP_187638332.1">
    <property type="nucleotide sequence ID" value="NZ_VZQQ01000054.1"/>
</dbReference>
<evidence type="ECO:0000313" key="8">
    <source>
        <dbReference type="Proteomes" id="UP000736373"/>
    </source>
</evidence>
<dbReference type="CDD" id="cd17355">
    <property type="entry name" value="MFS_YcxA_like"/>
    <property type="match status" value="1"/>
</dbReference>
<feature type="transmembrane region" description="Helical" evidence="6">
    <location>
        <begin position="387"/>
        <end position="409"/>
    </location>
</feature>
<evidence type="ECO:0000256" key="4">
    <source>
        <dbReference type="ARBA" id="ARBA00022989"/>
    </source>
</evidence>